<dbReference type="Pfam" id="PF04082">
    <property type="entry name" value="Fungal_trans"/>
    <property type="match status" value="1"/>
</dbReference>
<comment type="subcellular location">
    <subcellularLocation>
        <location evidence="1">Nucleus</location>
    </subcellularLocation>
</comment>
<dbReference type="InterPro" id="IPR050987">
    <property type="entry name" value="AtrR-like"/>
</dbReference>
<evidence type="ECO:0000259" key="8">
    <source>
        <dbReference type="PROSITE" id="PS50048"/>
    </source>
</evidence>
<dbReference type="SMART" id="SM00066">
    <property type="entry name" value="GAL4"/>
    <property type="match status" value="1"/>
</dbReference>
<feature type="region of interest" description="Disordered" evidence="7">
    <location>
        <begin position="38"/>
        <end position="110"/>
    </location>
</feature>
<dbReference type="PANTHER" id="PTHR46910">
    <property type="entry name" value="TRANSCRIPTION FACTOR PDR1"/>
    <property type="match status" value="1"/>
</dbReference>
<keyword evidence="2" id="KW-0479">Metal-binding</keyword>
<name>A0A6G1LMP1_9PEZI</name>
<evidence type="ECO:0000256" key="1">
    <source>
        <dbReference type="ARBA" id="ARBA00004123"/>
    </source>
</evidence>
<dbReference type="InterPro" id="IPR007219">
    <property type="entry name" value="XnlR_reg_dom"/>
</dbReference>
<accession>A0A6G1LMP1</accession>
<dbReference type="PROSITE" id="PS00463">
    <property type="entry name" value="ZN2_CY6_FUNGAL_1"/>
    <property type="match status" value="1"/>
</dbReference>
<dbReference type="CDD" id="cd12148">
    <property type="entry name" value="fungal_TF_MHR"/>
    <property type="match status" value="1"/>
</dbReference>
<sequence>MACQTCRRKKVRCDRGRPRCKNCMDKGLDCRYHGERRLKRFSQDGPDSDTARTRPSALHSRSEIPSPPMQSPDSLTLPPQRQSQPDPGGPVDLVDQILGGGPSSLPNHRSASVWMRTERGDEYTGPSSGISAISDQGLAWMKRKAGNCELLCTAVAQVRRTLLSHLRQPKCVSPALWDMHPFQTPFKGMPPWDVVQEYVDAYFDHVQVIYPIVEKEAFLHQLAQYREDTPANSMSWRALLFAVLASGCRAAHSDETALAFRNSGSEAWSYFVVALSMEQSLVHVTTDLTAVQALAVMTVFAQGASSPQRLEYTLCSTTVRVAYSLALHCAPADEWELFSEEKRARSRTFWVVYCLDKTLALRCGRPSMIDDAEISTPIPALNPATTSFSNNTPRVDFFLSLCQCSRIYGKISRNLYSAFALNKSCRDLANTARELLADVQIWRDSLPPATRVRRSSFSSETIEGIPKSQRLHLQMSYYYVTCAVYRRFTPIFCHGDEDENTVQDMLAGAAPISHIEAARSMILLTKHIDVESYTPGWLVFYMPMTALLTVFLHILGNPREPSAPHDIALMEVIVGFFGRLEYVTSGEACFTQVAEFVRQARSLIHETARASALERRDSPVVVNLTRVHSLASVRPSQESQCNPAESELLHTGETQHDFSPIMLPAHPVADTSRQAPSQLPDDSIVFGATQVPRLQANYDPWLDNWPPLEVWDETILNT</sequence>
<dbReference type="OrthoDB" id="39175at2759"/>
<dbReference type="GO" id="GO:0005634">
    <property type="term" value="C:nucleus"/>
    <property type="evidence" value="ECO:0007669"/>
    <property type="project" value="UniProtKB-SubCell"/>
</dbReference>
<dbReference type="SMART" id="SM00906">
    <property type="entry name" value="Fungal_trans"/>
    <property type="match status" value="1"/>
</dbReference>
<organism evidence="9 10">
    <name type="scientific">Teratosphaeria nubilosa</name>
    <dbReference type="NCBI Taxonomy" id="161662"/>
    <lineage>
        <taxon>Eukaryota</taxon>
        <taxon>Fungi</taxon>
        <taxon>Dikarya</taxon>
        <taxon>Ascomycota</taxon>
        <taxon>Pezizomycotina</taxon>
        <taxon>Dothideomycetes</taxon>
        <taxon>Dothideomycetidae</taxon>
        <taxon>Mycosphaerellales</taxon>
        <taxon>Teratosphaeriaceae</taxon>
        <taxon>Teratosphaeria</taxon>
    </lineage>
</organism>
<evidence type="ECO:0000256" key="7">
    <source>
        <dbReference type="SAM" id="MobiDB-lite"/>
    </source>
</evidence>
<evidence type="ECO:0000313" key="10">
    <source>
        <dbReference type="Proteomes" id="UP000799436"/>
    </source>
</evidence>
<dbReference type="SUPFAM" id="SSF57701">
    <property type="entry name" value="Zn2/Cys6 DNA-binding domain"/>
    <property type="match status" value="1"/>
</dbReference>
<dbReference type="EMBL" id="ML995808">
    <property type="protein sequence ID" value="KAF2774167.1"/>
    <property type="molecule type" value="Genomic_DNA"/>
</dbReference>
<dbReference type="CDD" id="cd00067">
    <property type="entry name" value="GAL4"/>
    <property type="match status" value="1"/>
</dbReference>
<keyword evidence="5" id="KW-0804">Transcription</keyword>
<keyword evidence="6" id="KW-0539">Nucleus</keyword>
<reference evidence="9" key="1">
    <citation type="journal article" date="2020" name="Stud. Mycol.">
        <title>101 Dothideomycetes genomes: a test case for predicting lifestyles and emergence of pathogens.</title>
        <authorList>
            <person name="Haridas S."/>
            <person name="Albert R."/>
            <person name="Binder M."/>
            <person name="Bloem J."/>
            <person name="Labutti K."/>
            <person name="Salamov A."/>
            <person name="Andreopoulos B."/>
            <person name="Baker S."/>
            <person name="Barry K."/>
            <person name="Bills G."/>
            <person name="Bluhm B."/>
            <person name="Cannon C."/>
            <person name="Castanera R."/>
            <person name="Culley D."/>
            <person name="Daum C."/>
            <person name="Ezra D."/>
            <person name="Gonzalez J."/>
            <person name="Henrissat B."/>
            <person name="Kuo A."/>
            <person name="Liang C."/>
            <person name="Lipzen A."/>
            <person name="Lutzoni F."/>
            <person name="Magnuson J."/>
            <person name="Mondo S."/>
            <person name="Nolan M."/>
            <person name="Ohm R."/>
            <person name="Pangilinan J."/>
            <person name="Park H.-J."/>
            <person name="Ramirez L."/>
            <person name="Alfaro M."/>
            <person name="Sun H."/>
            <person name="Tritt A."/>
            <person name="Yoshinaga Y."/>
            <person name="Zwiers L.-H."/>
            <person name="Turgeon B."/>
            <person name="Goodwin S."/>
            <person name="Spatafora J."/>
            <person name="Crous P."/>
            <person name="Grigoriev I."/>
        </authorList>
    </citation>
    <scope>NUCLEOTIDE SEQUENCE</scope>
    <source>
        <strain evidence="9">CBS 116005</strain>
    </source>
</reference>
<dbReference type="GO" id="GO:0006351">
    <property type="term" value="P:DNA-templated transcription"/>
    <property type="evidence" value="ECO:0007669"/>
    <property type="project" value="InterPro"/>
</dbReference>
<feature type="compositionally biased region" description="Polar residues" evidence="7">
    <location>
        <begin position="71"/>
        <end position="85"/>
    </location>
</feature>
<evidence type="ECO:0000256" key="3">
    <source>
        <dbReference type="ARBA" id="ARBA00023015"/>
    </source>
</evidence>
<evidence type="ECO:0000313" key="9">
    <source>
        <dbReference type="EMBL" id="KAF2774167.1"/>
    </source>
</evidence>
<dbReference type="InterPro" id="IPR036864">
    <property type="entry name" value="Zn2-C6_fun-type_DNA-bd_sf"/>
</dbReference>
<keyword evidence="3" id="KW-0805">Transcription regulation</keyword>
<evidence type="ECO:0000256" key="2">
    <source>
        <dbReference type="ARBA" id="ARBA00022723"/>
    </source>
</evidence>
<dbReference type="AlphaFoldDB" id="A0A6G1LMP1"/>
<evidence type="ECO:0000256" key="5">
    <source>
        <dbReference type="ARBA" id="ARBA00023163"/>
    </source>
</evidence>
<keyword evidence="4" id="KW-0238">DNA-binding</keyword>
<protein>
    <recommendedName>
        <fullName evidence="8">Zn(2)-C6 fungal-type domain-containing protein</fullName>
    </recommendedName>
</protein>
<dbReference type="GO" id="GO:0000981">
    <property type="term" value="F:DNA-binding transcription factor activity, RNA polymerase II-specific"/>
    <property type="evidence" value="ECO:0007669"/>
    <property type="project" value="InterPro"/>
</dbReference>
<evidence type="ECO:0000256" key="4">
    <source>
        <dbReference type="ARBA" id="ARBA00023125"/>
    </source>
</evidence>
<dbReference type="Gene3D" id="4.10.240.10">
    <property type="entry name" value="Zn(2)-C6 fungal-type DNA-binding domain"/>
    <property type="match status" value="1"/>
</dbReference>
<keyword evidence="10" id="KW-1185">Reference proteome</keyword>
<proteinExistence type="predicted"/>
<feature type="domain" description="Zn(2)-C6 fungal-type" evidence="8">
    <location>
        <begin position="2"/>
        <end position="32"/>
    </location>
</feature>
<dbReference type="InterPro" id="IPR001138">
    <property type="entry name" value="Zn2Cys6_DnaBD"/>
</dbReference>
<dbReference type="GO" id="GO:0003677">
    <property type="term" value="F:DNA binding"/>
    <property type="evidence" value="ECO:0007669"/>
    <property type="project" value="UniProtKB-KW"/>
</dbReference>
<dbReference type="Pfam" id="PF00172">
    <property type="entry name" value="Zn_clus"/>
    <property type="match status" value="1"/>
</dbReference>
<dbReference type="GO" id="GO:0008270">
    <property type="term" value="F:zinc ion binding"/>
    <property type="evidence" value="ECO:0007669"/>
    <property type="project" value="InterPro"/>
</dbReference>
<dbReference type="Proteomes" id="UP000799436">
    <property type="component" value="Unassembled WGS sequence"/>
</dbReference>
<dbReference type="PANTHER" id="PTHR46910:SF37">
    <property type="entry name" value="ZN(II)2CYS6 TRANSCRIPTION FACTOR (EUROFUNG)"/>
    <property type="match status" value="1"/>
</dbReference>
<gene>
    <name evidence="9" type="ORF">EJ03DRAFT_346802</name>
</gene>
<evidence type="ECO:0000256" key="6">
    <source>
        <dbReference type="ARBA" id="ARBA00023242"/>
    </source>
</evidence>
<dbReference type="PROSITE" id="PS50048">
    <property type="entry name" value="ZN2_CY6_FUNGAL_2"/>
    <property type="match status" value="1"/>
</dbReference>